<evidence type="ECO:0000256" key="4">
    <source>
        <dbReference type="ARBA" id="ARBA00022759"/>
    </source>
</evidence>
<evidence type="ECO:0000313" key="9">
    <source>
        <dbReference type="EMBL" id="KAA0041764.1"/>
    </source>
</evidence>
<dbReference type="InterPro" id="IPR012337">
    <property type="entry name" value="RNaseH-like_sf"/>
</dbReference>
<evidence type="ECO:0000256" key="6">
    <source>
        <dbReference type="ARBA" id="ARBA00022918"/>
    </source>
</evidence>
<dbReference type="Pfam" id="PF24626">
    <property type="entry name" value="SH3_Tf2-1"/>
    <property type="match status" value="1"/>
</dbReference>
<dbReference type="InterPro" id="IPR050951">
    <property type="entry name" value="Retrovirus_Pol_polyprotein"/>
</dbReference>
<dbReference type="Gene3D" id="3.30.420.10">
    <property type="entry name" value="Ribonuclease H-like superfamily/Ribonuclease H"/>
    <property type="match status" value="2"/>
</dbReference>
<dbReference type="SUPFAM" id="SSF56672">
    <property type="entry name" value="DNA/RNA polymerases"/>
    <property type="match status" value="1"/>
</dbReference>
<feature type="domain" description="Tf2-1-like SH3-like" evidence="8">
    <location>
        <begin position="313"/>
        <end position="376"/>
    </location>
</feature>
<dbReference type="SUPFAM" id="SSF53098">
    <property type="entry name" value="Ribonuclease H-like"/>
    <property type="match status" value="1"/>
</dbReference>
<dbReference type="EMBL" id="SSTE01016227">
    <property type="protein sequence ID" value="KAA0041764.1"/>
    <property type="molecule type" value="Genomic_DNA"/>
</dbReference>
<evidence type="ECO:0000256" key="3">
    <source>
        <dbReference type="ARBA" id="ARBA00022722"/>
    </source>
</evidence>
<dbReference type="Proteomes" id="UP000321393">
    <property type="component" value="Unassembled WGS sequence"/>
</dbReference>
<protein>
    <submittedName>
        <fullName evidence="9 10">Retroelement pol polyprotein</fullName>
    </submittedName>
</protein>
<evidence type="ECO:0000313" key="11">
    <source>
        <dbReference type="Proteomes" id="UP000321393"/>
    </source>
</evidence>
<keyword evidence="3" id="KW-0540">Nuclease</keyword>
<reference evidence="11 12" key="1">
    <citation type="submission" date="2019-08" db="EMBL/GenBank/DDBJ databases">
        <title>Draft genome sequences of two oriental melons (Cucumis melo L. var makuwa).</title>
        <authorList>
            <person name="Kwon S.-Y."/>
        </authorList>
    </citation>
    <scope>NUCLEOTIDE SEQUENCE [LARGE SCALE GENOMIC DNA]</scope>
    <source>
        <strain evidence="12">cv. Chang Bougi</strain>
        <strain evidence="11">cv. SW 3</strain>
        <tissue evidence="9">Leaf</tissue>
    </source>
</reference>
<gene>
    <name evidence="10" type="ORF">E5676_scaffold95G00410</name>
    <name evidence="9" type="ORF">E6C27_scaffold67G001130</name>
</gene>
<comment type="caution">
    <text evidence="9">The sequence shown here is derived from an EMBL/GenBank/DDBJ whole genome shotgun (WGS) entry which is preliminary data.</text>
</comment>
<keyword evidence="6" id="KW-0695">RNA-directed DNA polymerase</keyword>
<dbReference type="InterPro" id="IPR036397">
    <property type="entry name" value="RNaseH_sf"/>
</dbReference>
<evidence type="ECO:0000256" key="2">
    <source>
        <dbReference type="ARBA" id="ARBA00022695"/>
    </source>
</evidence>
<proteinExistence type="predicted"/>
<dbReference type="InterPro" id="IPR043502">
    <property type="entry name" value="DNA/RNA_pol_sf"/>
</dbReference>
<dbReference type="InterPro" id="IPR056924">
    <property type="entry name" value="SH3_Tf2-1"/>
</dbReference>
<keyword evidence="5" id="KW-0378">Hydrolase</keyword>
<evidence type="ECO:0000313" key="12">
    <source>
        <dbReference type="Proteomes" id="UP000321947"/>
    </source>
</evidence>
<dbReference type="Pfam" id="PF17917">
    <property type="entry name" value="RT_RNaseH"/>
    <property type="match status" value="1"/>
</dbReference>
<dbReference type="OrthoDB" id="2013610at2759"/>
<dbReference type="GO" id="GO:0003964">
    <property type="term" value="F:RNA-directed DNA polymerase activity"/>
    <property type="evidence" value="ECO:0007669"/>
    <property type="project" value="UniProtKB-KW"/>
</dbReference>
<evidence type="ECO:0000256" key="5">
    <source>
        <dbReference type="ARBA" id="ARBA00022801"/>
    </source>
</evidence>
<sequence length="393" mass="46402">MELIAMVFAVQRWRLYLLGRKFIVKTDQRSLKFLFEQRVIQPQHQKWIAKLLGYSFDMVYKPGLENKAADALSRAPPTAHLNHISAPALLDLVIIQQEVDNDNHLKSIKTRILDQQEEIPDFTMHQGILKYKDRFFRTYKRLTGELYWEERLPKAVGWEITMVAVDRMSKYAHFIALKHPYLTKIEAEAFVKEVVHLHGFPNSIDSDRDRVFTSNFWKTPKEWLKWLHWAEYWYNTTYHSSIGITPFQAVYGRLPPPLICYGDMETPNSTLDQQLKERDIALGALKEHLWVAQEKMKKFVDMRRRDVEFEIDDMIFLKIRSYRQTSLRKKRREKLSPKYFGPLKIIKRIGKVAYKLELPATASVHPIFHVSQLKKALGDQTKVNLLLMRIMNG</sequence>
<name>A0A5A7TEA3_CUCMM</name>
<feature type="domain" description="Reverse transcriptase RNase H-like" evidence="7">
    <location>
        <begin position="2"/>
        <end position="54"/>
    </location>
</feature>
<dbReference type="PANTHER" id="PTHR37984:SF5">
    <property type="entry name" value="PROTEIN NYNRIN-LIKE"/>
    <property type="match status" value="1"/>
</dbReference>
<evidence type="ECO:0000313" key="10">
    <source>
        <dbReference type="EMBL" id="TYK27054.1"/>
    </source>
</evidence>
<evidence type="ECO:0000259" key="8">
    <source>
        <dbReference type="Pfam" id="PF24626"/>
    </source>
</evidence>
<dbReference type="EMBL" id="SSTD01003134">
    <property type="protein sequence ID" value="TYK27054.1"/>
    <property type="molecule type" value="Genomic_DNA"/>
</dbReference>
<evidence type="ECO:0000259" key="7">
    <source>
        <dbReference type="Pfam" id="PF17917"/>
    </source>
</evidence>
<dbReference type="GO" id="GO:0004519">
    <property type="term" value="F:endonuclease activity"/>
    <property type="evidence" value="ECO:0007669"/>
    <property type="project" value="UniProtKB-KW"/>
</dbReference>
<dbReference type="CDD" id="cd09274">
    <property type="entry name" value="RNase_HI_RT_Ty3"/>
    <property type="match status" value="1"/>
</dbReference>
<keyword evidence="2" id="KW-0548">Nucleotidyltransferase</keyword>
<dbReference type="PANTHER" id="PTHR37984">
    <property type="entry name" value="PROTEIN CBG26694"/>
    <property type="match status" value="1"/>
</dbReference>
<dbReference type="GO" id="GO:0003676">
    <property type="term" value="F:nucleic acid binding"/>
    <property type="evidence" value="ECO:0007669"/>
    <property type="project" value="InterPro"/>
</dbReference>
<dbReference type="InterPro" id="IPR041373">
    <property type="entry name" value="RT_RNaseH"/>
</dbReference>
<accession>A0A5A7TEA3</accession>
<keyword evidence="4" id="KW-0255">Endonuclease</keyword>
<dbReference type="GO" id="GO:0016787">
    <property type="term" value="F:hydrolase activity"/>
    <property type="evidence" value="ECO:0007669"/>
    <property type="project" value="UniProtKB-KW"/>
</dbReference>
<organism evidence="9 11">
    <name type="scientific">Cucumis melo var. makuwa</name>
    <name type="common">Oriental melon</name>
    <dbReference type="NCBI Taxonomy" id="1194695"/>
    <lineage>
        <taxon>Eukaryota</taxon>
        <taxon>Viridiplantae</taxon>
        <taxon>Streptophyta</taxon>
        <taxon>Embryophyta</taxon>
        <taxon>Tracheophyta</taxon>
        <taxon>Spermatophyta</taxon>
        <taxon>Magnoliopsida</taxon>
        <taxon>eudicotyledons</taxon>
        <taxon>Gunneridae</taxon>
        <taxon>Pentapetalae</taxon>
        <taxon>rosids</taxon>
        <taxon>fabids</taxon>
        <taxon>Cucurbitales</taxon>
        <taxon>Cucurbitaceae</taxon>
        <taxon>Benincaseae</taxon>
        <taxon>Cucumis</taxon>
    </lineage>
</organism>
<evidence type="ECO:0000256" key="1">
    <source>
        <dbReference type="ARBA" id="ARBA00022679"/>
    </source>
</evidence>
<dbReference type="Proteomes" id="UP000321947">
    <property type="component" value="Unassembled WGS sequence"/>
</dbReference>
<keyword evidence="1" id="KW-0808">Transferase</keyword>
<dbReference type="AlphaFoldDB" id="A0A5A7TEA3"/>